<dbReference type="EMBL" id="CAAALY010090398">
    <property type="protein sequence ID" value="VEL27857.1"/>
    <property type="molecule type" value="Genomic_DNA"/>
</dbReference>
<dbReference type="Proteomes" id="UP000784294">
    <property type="component" value="Unassembled WGS sequence"/>
</dbReference>
<accession>A0A448X4J6</accession>
<evidence type="ECO:0000313" key="4">
    <source>
        <dbReference type="EMBL" id="VEL27857.1"/>
    </source>
</evidence>
<dbReference type="InterPro" id="IPR052464">
    <property type="entry name" value="Synovial_Prolif_Regulator"/>
</dbReference>
<evidence type="ECO:0000256" key="1">
    <source>
        <dbReference type="ARBA" id="ARBA00004123"/>
    </source>
</evidence>
<comment type="subcellular location">
    <subcellularLocation>
        <location evidence="1">Nucleus</location>
    </subcellularLocation>
</comment>
<dbReference type="AlphaFoldDB" id="A0A448X4J6"/>
<organism evidence="4 5">
    <name type="scientific">Protopolystoma xenopodis</name>
    <dbReference type="NCBI Taxonomy" id="117903"/>
    <lineage>
        <taxon>Eukaryota</taxon>
        <taxon>Metazoa</taxon>
        <taxon>Spiralia</taxon>
        <taxon>Lophotrochozoa</taxon>
        <taxon>Platyhelminthes</taxon>
        <taxon>Monogenea</taxon>
        <taxon>Polyopisthocotylea</taxon>
        <taxon>Polystomatidea</taxon>
        <taxon>Polystomatidae</taxon>
        <taxon>Protopolystoma</taxon>
    </lineage>
</organism>
<dbReference type="Gene3D" id="1.25.10.10">
    <property type="entry name" value="Leucine-rich Repeat Variant"/>
    <property type="match status" value="1"/>
</dbReference>
<dbReference type="SUPFAM" id="SSF48371">
    <property type="entry name" value="ARM repeat"/>
    <property type="match status" value="1"/>
</dbReference>
<evidence type="ECO:0000256" key="3">
    <source>
        <dbReference type="ARBA" id="ARBA00038401"/>
    </source>
</evidence>
<sequence length="329" mass="37516">MYARNPSPPPDLPDELKYADNIGDTSYSRQWLLSLMVKIVDKIKENNKPLSDDLIEDLDSDFEEQLCLLWDMTVSKDILKCLTDFDLIAVLYGATSCFCHPRLIEISLGILANLANEPHACHKMAEIEDFVPHIFTLFRSHDARILTEACRSLLQTVIISEEYNKPWLDAIRFESDFFENLMFILRSSTNTGLLMNTIRLIEAVCRDEDSLAEAWCSPRLISCILEAQKQIQWMHGSEVEIIHRLLYIFSTNQNGVISLVNKSSLVIPMLAIYLRKLCEDEASCISFGRHHNSLRAIIPVIDVIVASISPSKALAETSSRMRFTGFSYY</sequence>
<reference evidence="4" key="1">
    <citation type="submission" date="2018-11" db="EMBL/GenBank/DDBJ databases">
        <authorList>
            <consortium name="Pathogen Informatics"/>
        </authorList>
    </citation>
    <scope>NUCLEOTIDE SEQUENCE</scope>
</reference>
<gene>
    <name evidence="4" type="ORF">PXEA_LOCUS21297</name>
</gene>
<dbReference type="GO" id="GO:0005634">
    <property type="term" value="C:nucleus"/>
    <property type="evidence" value="ECO:0007669"/>
    <property type="project" value="UniProtKB-SubCell"/>
</dbReference>
<dbReference type="PANTHER" id="PTHR23424">
    <property type="entry name" value="SERUM AMYLOID A"/>
    <property type="match status" value="1"/>
</dbReference>
<proteinExistence type="inferred from homology"/>
<dbReference type="PANTHER" id="PTHR23424:SF23">
    <property type="entry name" value="PROTEIN SAAL1"/>
    <property type="match status" value="1"/>
</dbReference>
<dbReference type="InterPro" id="IPR011989">
    <property type="entry name" value="ARM-like"/>
</dbReference>
<evidence type="ECO:0000313" key="5">
    <source>
        <dbReference type="Proteomes" id="UP000784294"/>
    </source>
</evidence>
<evidence type="ECO:0000256" key="2">
    <source>
        <dbReference type="ARBA" id="ARBA00023242"/>
    </source>
</evidence>
<dbReference type="OrthoDB" id="2156856at2759"/>
<dbReference type="InterPro" id="IPR016024">
    <property type="entry name" value="ARM-type_fold"/>
</dbReference>
<comment type="caution">
    <text evidence="4">The sequence shown here is derived from an EMBL/GenBank/DDBJ whole genome shotgun (WGS) entry which is preliminary data.</text>
</comment>
<name>A0A448X4J6_9PLAT</name>
<protein>
    <recommendedName>
        <fullName evidence="6">Protein SAAL1</fullName>
    </recommendedName>
</protein>
<keyword evidence="2" id="KW-0539">Nucleus</keyword>
<keyword evidence="5" id="KW-1185">Reference proteome</keyword>
<comment type="similarity">
    <text evidence="3">Belongs to the SAAL1 family.</text>
</comment>
<evidence type="ECO:0008006" key="6">
    <source>
        <dbReference type="Google" id="ProtNLM"/>
    </source>
</evidence>